<dbReference type="OrthoDB" id="8566416at2"/>
<sequence>MNRVTRSPSLWAAMIGLMIMCAGMLFGGPAQAGVLTNYAENKTVDALLRGQSLGAPATMYIGLTTDTCTDVGNGTEPAGGAYARVAVTSSLANWAGTQGAGTTVASTGTGGTTSNNALISFPESTASWGNMQSVRWYDASTAGNAWICIDLSSAFNVSGAGVTLKFNAGTLQFQIDN</sequence>
<proteinExistence type="predicted"/>
<evidence type="ECO:0000256" key="1">
    <source>
        <dbReference type="SAM" id="SignalP"/>
    </source>
</evidence>
<keyword evidence="3" id="KW-1185">Reference proteome</keyword>
<organism evidence="2 3">
    <name type="scientific">Denitromonas halophila</name>
    <dbReference type="NCBI Taxonomy" id="1629404"/>
    <lineage>
        <taxon>Bacteria</taxon>
        <taxon>Pseudomonadati</taxon>
        <taxon>Pseudomonadota</taxon>
        <taxon>Betaproteobacteria</taxon>
        <taxon>Rhodocyclales</taxon>
        <taxon>Zoogloeaceae</taxon>
        <taxon>Denitromonas</taxon>
    </lineage>
</organism>
<name>A0A557QX87_9RHOO</name>
<feature type="chain" id="PRO_5022147986" evidence="1">
    <location>
        <begin position="33"/>
        <end position="177"/>
    </location>
</feature>
<evidence type="ECO:0000313" key="3">
    <source>
        <dbReference type="Proteomes" id="UP000319502"/>
    </source>
</evidence>
<comment type="caution">
    <text evidence="2">The sequence shown here is derived from an EMBL/GenBank/DDBJ whole genome shotgun (WGS) entry which is preliminary data.</text>
</comment>
<protein>
    <submittedName>
        <fullName evidence="2">Uncharacterized protein</fullName>
    </submittedName>
</protein>
<gene>
    <name evidence="2" type="ORF">FHP91_07600</name>
</gene>
<evidence type="ECO:0000313" key="2">
    <source>
        <dbReference type="EMBL" id="TVO57532.1"/>
    </source>
</evidence>
<accession>A0A557QX87</accession>
<reference evidence="2 3" key="1">
    <citation type="submission" date="2019-07" db="EMBL/GenBank/DDBJ databases">
        <title>The pathways for chlorine oxyanion respiration interact through the shared metabolite chlorate.</title>
        <authorList>
            <person name="Barnum T.P."/>
            <person name="Cheng Y."/>
            <person name="Hill K.A."/>
            <person name="Lucas L.N."/>
            <person name="Carlson H.K."/>
            <person name="Coates J.D."/>
        </authorList>
    </citation>
    <scope>NUCLEOTIDE SEQUENCE [LARGE SCALE GENOMIC DNA]</scope>
    <source>
        <strain evidence="2 3">SFB-3</strain>
    </source>
</reference>
<dbReference type="RefSeq" id="WP_144309005.1">
    <property type="nucleotide sequence ID" value="NZ_VMNK01000006.1"/>
</dbReference>
<dbReference type="EMBL" id="VMNK01000006">
    <property type="protein sequence ID" value="TVO57532.1"/>
    <property type="molecule type" value="Genomic_DNA"/>
</dbReference>
<dbReference type="AlphaFoldDB" id="A0A557QX87"/>
<feature type="signal peptide" evidence="1">
    <location>
        <begin position="1"/>
        <end position="32"/>
    </location>
</feature>
<keyword evidence="1" id="KW-0732">Signal</keyword>
<dbReference type="InterPro" id="IPR056908">
    <property type="entry name" value="Gp80-like"/>
</dbReference>
<dbReference type="Pfam" id="PF23140">
    <property type="entry name" value="Gp80"/>
    <property type="match status" value="1"/>
</dbReference>
<dbReference type="Proteomes" id="UP000319502">
    <property type="component" value="Unassembled WGS sequence"/>
</dbReference>